<feature type="transmembrane region" description="Helical" evidence="1">
    <location>
        <begin position="6"/>
        <end position="25"/>
    </location>
</feature>
<dbReference type="Pfam" id="PF13787">
    <property type="entry name" value="HXXEE"/>
    <property type="match status" value="1"/>
</dbReference>
<keyword evidence="1" id="KW-1133">Transmembrane helix</keyword>
<dbReference type="AlphaFoldDB" id="A0A9X5BK49"/>
<evidence type="ECO:0000313" key="3">
    <source>
        <dbReference type="Proteomes" id="UP001154420"/>
    </source>
</evidence>
<evidence type="ECO:0000313" key="2">
    <source>
        <dbReference type="EMBL" id="NBJ95203.1"/>
    </source>
</evidence>
<dbReference type="OrthoDB" id="9792369at2"/>
<feature type="transmembrane region" description="Helical" evidence="1">
    <location>
        <begin position="71"/>
        <end position="91"/>
    </location>
</feature>
<evidence type="ECO:0000256" key="1">
    <source>
        <dbReference type="SAM" id="Phobius"/>
    </source>
</evidence>
<proteinExistence type="predicted"/>
<protein>
    <submittedName>
        <fullName evidence="2">HXXEE domain-containing protein</fullName>
    </submittedName>
</protein>
<keyword evidence="1" id="KW-0472">Membrane</keyword>
<dbReference type="InterPro" id="IPR025671">
    <property type="entry name" value="HXXEE"/>
</dbReference>
<dbReference type="EMBL" id="QZDT01000071">
    <property type="protein sequence ID" value="NBJ95203.1"/>
    <property type="molecule type" value="Genomic_DNA"/>
</dbReference>
<organism evidence="2 3">
    <name type="scientific">Parablautia muri</name>
    <dbReference type="NCBI Taxonomy" id="2320879"/>
    <lineage>
        <taxon>Bacteria</taxon>
        <taxon>Bacillati</taxon>
        <taxon>Bacillota</taxon>
        <taxon>Clostridia</taxon>
        <taxon>Lachnospirales</taxon>
        <taxon>Lachnospiraceae</taxon>
        <taxon>Parablautia</taxon>
    </lineage>
</organism>
<gene>
    <name evidence="2" type="ORF">D5281_22295</name>
</gene>
<dbReference type="Proteomes" id="UP001154420">
    <property type="component" value="Unassembled WGS sequence"/>
</dbReference>
<accession>A0A9X5BK49</accession>
<comment type="caution">
    <text evidence="2">The sequence shown here is derived from an EMBL/GenBank/DDBJ whole genome shotgun (WGS) entry which is preliminary data.</text>
</comment>
<feature type="transmembrane region" description="Helical" evidence="1">
    <location>
        <begin position="46"/>
        <end position="65"/>
    </location>
</feature>
<keyword evidence="1" id="KW-0812">Transmembrane</keyword>
<feature type="transmembrane region" description="Helical" evidence="1">
    <location>
        <begin position="103"/>
        <end position="122"/>
    </location>
</feature>
<sequence>MSMMYFIFFNLVIYLPFHLFEEAIGDFPKWMYEHKWLPYHMTHGHWMANNLFIYYPMLLVPVFLFVFNNKFVCFGVAIFIWGIINFGDHFFYTIKDRKISPGLITGTLFLVNSIFGLRNYYLSDYFSVYQLIIGVLIGGVLFGLPMGLCIVLYKFFDKYIK</sequence>
<reference evidence="2" key="1">
    <citation type="submission" date="2018-09" db="EMBL/GenBank/DDBJ databases">
        <title>Murine metabolic-syndrome-specific gut microbial biobank.</title>
        <authorList>
            <person name="Liu C."/>
        </authorList>
    </citation>
    <scope>NUCLEOTIDE SEQUENCE</scope>
    <source>
        <strain evidence="2">D42-62</strain>
    </source>
</reference>
<feature type="transmembrane region" description="Helical" evidence="1">
    <location>
        <begin position="128"/>
        <end position="153"/>
    </location>
</feature>
<name>A0A9X5BK49_9FIRM</name>
<keyword evidence="3" id="KW-1185">Reference proteome</keyword>